<dbReference type="Pfam" id="PF02597">
    <property type="entry name" value="ThiS"/>
    <property type="match status" value="1"/>
</dbReference>
<dbReference type="CDD" id="cd00565">
    <property type="entry name" value="Ubl_ThiS"/>
    <property type="match status" value="1"/>
</dbReference>
<proteinExistence type="predicted"/>
<dbReference type="NCBIfam" id="TIGR01683">
    <property type="entry name" value="thiS"/>
    <property type="match status" value="1"/>
</dbReference>
<dbReference type="Gene3D" id="3.10.20.30">
    <property type="match status" value="1"/>
</dbReference>
<dbReference type="Proteomes" id="UP000031184">
    <property type="component" value="Unassembled WGS sequence"/>
</dbReference>
<dbReference type="InterPro" id="IPR016155">
    <property type="entry name" value="Mopterin_synth/thiamin_S_b"/>
</dbReference>
<dbReference type="EMBL" id="AUZI01000023">
    <property type="protein sequence ID" value="KID48464.1"/>
    <property type="molecule type" value="Genomic_DNA"/>
</dbReference>
<dbReference type="InterPro" id="IPR010035">
    <property type="entry name" value="Thi_S"/>
</dbReference>
<dbReference type="PATRIC" id="fig|1226633.4.peg.1889"/>
<dbReference type="RefSeq" id="WP_005952815.1">
    <property type="nucleotide sequence ID" value="NZ_AOJP01000002.1"/>
</dbReference>
<name>A0A017H6X2_9FUSO</name>
<dbReference type="InterPro" id="IPR003749">
    <property type="entry name" value="ThiS/MoaD-like"/>
</dbReference>
<organism evidence="1 2">
    <name type="scientific">Fusobacterium necrophorum subsp. funduliforme B35</name>
    <dbReference type="NCBI Taxonomy" id="1226633"/>
    <lineage>
        <taxon>Bacteria</taxon>
        <taxon>Fusobacteriati</taxon>
        <taxon>Fusobacteriota</taxon>
        <taxon>Fusobacteriia</taxon>
        <taxon>Fusobacteriales</taxon>
        <taxon>Fusobacteriaceae</taxon>
        <taxon>Fusobacterium</taxon>
    </lineage>
</organism>
<dbReference type="OrthoDB" id="197113at2"/>
<reference evidence="1 2" key="1">
    <citation type="submission" date="2013-08" db="EMBL/GenBank/DDBJ databases">
        <title>An opportunistic ruminal bacterium that causes liver abscesses in cattle.</title>
        <authorList>
            <person name="Benahmed F.H."/>
            <person name="Rasmussen M."/>
            <person name="Harbottle H."/>
            <person name="Soppet D."/>
            <person name="Nagaraja T.G."/>
            <person name="Davidson M."/>
        </authorList>
    </citation>
    <scope>NUCLEOTIDE SEQUENCE [LARGE SCALE GENOMIC DNA]</scope>
    <source>
        <strain evidence="1 2">B35</strain>
    </source>
</reference>
<dbReference type="PANTHER" id="PTHR34472">
    <property type="entry name" value="SULFUR CARRIER PROTEIN THIS"/>
    <property type="match status" value="1"/>
</dbReference>
<dbReference type="SUPFAM" id="SSF54285">
    <property type="entry name" value="MoaD/ThiS"/>
    <property type="match status" value="1"/>
</dbReference>
<dbReference type="PANTHER" id="PTHR34472:SF1">
    <property type="entry name" value="SULFUR CARRIER PROTEIN THIS"/>
    <property type="match status" value="1"/>
</dbReference>
<accession>A0A017H6X2</accession>
<comment type="caution">
    <text evidence="1">The sequence shown here is derived from an EMBL/GenBank/DDBJ whole genome shotgun (WGS) entry which is preliminary data.</text>
</comment>
<gene>
    <name evidence="1" type="ORF">C095_09320</name>
</gene>
<sequence>MKVTINGLDREIPENMNILTLLKNLSIENNISLAGAIVLVNEVLIPRDNWKESIPEDSANIEIVSFVSGG</sequence>
<evidence type="ECO:0000313" key="1">
    <source>
        <dbReference type="EMBL" id="KID48464.1"/>
    </source>
</evidence>
<dbReference type="AlphaFoldDB" id="A0A017H6X2"/>
<evidence type="ECO:0000313" key="2">
    <source>
        <dbReference type="Proteomes" id="UP000031184"/>
    </source>
</evidence>
<dbReference type="InterPro" id="IPR012675">
    <property type="entry name" value="Beta-grasp_dom_sf"/>
</dbReference>
<protein>
    <submittedName>
        <fullName evidence="1">Thiamine biosynthesis protein ThiS</fullName>
    </submittedName>
</protein>
<dbReference type="GeneID" id="75075130"/>